<dbReference type="OrthoDB" id="9798430at2"/>
<dbReference type="RefSeq" id="WP_136425161.1">
    <property type="nucleotide sequence ID" value="NZ_SSSN01000012.1"/>
</dbReference>
<dbReference type="InterPro" id="IPR029068">
    <property type="entry name" value="Glyas_Bleomycin-R_OHBP_Dase"/>
</dbReference>
<dbReference type="SUPFAM" id="SSF54593">
    <property type="entry name" value="Glyoxalase/Bleomycin resistance protein/Dihydroxybiphenyl dioxygenase"/>
    <property type="match status" value="1"/>
</dbReference>
<gene>
    <name evidence="2" type="ORF">E6C70_13925</name>
</gene>
<reference evidence="2 3" key="1">
    <citation type="submission" date="2019-04" db="EMBL/GenBank/DDBJ databases">
        <authorList>
            <person name="Jiang L."/>
        </authorList>
    </citation>
    <scope>NUCLEOTIDE SEQUENCE [LARGE SCALE GENOMIC DNA]</scope>
    <source>
        <strain evidence="2 3">YIM 131861</strain>
    </source>
</reference>
<organism evidence="2 3">
    <name type="scientific">Orlajensenia flava</name>
    <dbReference type="NCBI Taxonomy" id="2565934"/>
    <lineage>
        <taxon>Bacteria</taxon>
        <taxon>Bacillati</taxon>
        <taxon>Actinomycetota</taxon>
        <taxon>Actinomycetes</taxon>
        <taxon>Micrococcales</taxon>
        <taxon>Microbacteriaceae</taxon>
        <taxon>Orlajensenia</taxon>
    </lineage>
</organism>
<evidence type="ECO:0000313" key="3">
    <source>
        <dbReference type="Proteomes" id="UP000307380"/>
    </source>
</evidence>
<name>A0A4S4FM26_9MICO</name>
<keyword evidence="3" id="KW-1185">Reference proteome</keyword>
<sequence>MTIPQRYSLVTLGVADVIASTAFYRAIGWVPSSHSAEGDVTFFTTAGGVLGLWKTGELAAEAGVSTMHASAPAFRAVALSINLESRSAVDDACAEWLAAGGAVSKAPTETEWGGYSGYVADPDGNLWELAHNPFWPLDERGLPVLG</sequence>
<proteinExistence type="predicted"/>
<comment type="caution">
    <text evidence="2">The sequence shown here is derived from an EMBL/GenBank/DDBJ whole genome shotgun (WGS) entry which is preliminary data.</text>
</comment>
<accession>A0A4S4FM26</accession>
<dbReference type="InterPro" id="IPR004360">
    <property type="entry name" value="Glyas_Fos-R_dOase_dom"/>
</dbReference>
<evidence type="ECO:0000313" key="2">
    <source>
        <dbReference type="EMBL" id="THG31154.1"/>
    </source>
</evidence>
<dbReference type="Proteomes" id="UP000307380">
    <property type="component" value="Unassembled WGS sequence"/>
</dbReference>
<dbReference type="PANTHER" id="PTHR36503:SF1">
    <property type="entry name" value="BLR2520 PROTEIN"/>
    <property type="match status" value="1"/>
</dbReference>
<protein>
    <submittedName>
        <fullName evidence="2">VOC family protein</fullName>
    </submittedName>
</protein>
<dbReference type="PANTHER" id="PTHR36503">
    <property type="entry name" value="BLR2520 PROTEIN"/>
    <property type="match status" value="1"/>
</dbReference>
<dbReference type="AlphaFoldDB" id="A0A4S4FM26"/>
<evidence type="ECO:0000259" key="1">
    <source>
        <dbReference type="PROSITE" id="PS51819"/>
    </source>
</evidence>
<feature type="domain" description="VOC" evidence="1">
    <location>
        <begin position="6"/>
        <end position="132"/>
    </location>
</feature>
<dbReference type="InterPro" id="IPR037523">
    <property type="entry name" value="VOC_core"/>
</dbReference>
<dbReference type="Pfam" id="PF00903">
    <property type="entry name" value="Glyoxalase"/>
    <property type="match status" value="1"/>
</dbReference>
<dbReference type="EMBL" id="SSSN01000012">
    <property type="protein sequence ID" value="THG31154.1"/>
    <property type="molecule type" value="Genomic_DNA"/>
</dbReference>
<dbReference type="PROSITE" id="PS51819">
    <property type="entry name" value="VOC"/>
    <property type="match status" value="1"/>
</dbReference>
<dbReference type="Gene3D" id="3.10.180.10">
    <property type="entry name" value="2,3-Dihydroxybiphenyl 1,2-Dioxygenase, domain 1"/>
    <property type="match status" value="1"/>
</dbReference>